<feature type="region of interest" description="Disordered" evidence="3">
    <location>
        <begin position="530"/>
        <end position="607"/>
    </location>
</feature>
<evidence type="ECO:0000256" key="3">
    <source>
        <dbReference type="SAM" id="MobiDB-lite"/>
    </source>
</evidence>
<accession>A0ABQ8PAA0</accession>
<feature type="compositionally biased region" description="Acidic residues" evidence="3">
    <location>
        <begin position="73"/>
        <end position="86"/>
    </location>
</feature>
<dbReference type="Pfam" id="PF00867">
    <property type="entry name" value="XPG_I"/>
    <property type="match status" value="1"/>
</dbReference>
<feature type="compositionally biased region" description="Basic and acidic residues" evidence="3">
    <location>
        <begin position="539"/>
        <end position="550"/>
    </location>
</feature>
<evidence type="ECO:0000313" key="6">
    <source>
        <dbReference type="Proteomes" id="UP001071777"/>
    </source>
</evidence>
<organism evidence="5 6">
    <name type="scientific">Cryptosporidium canis</name>
    <dbReference type="NCBI Taxonomy" id="195482"/>
    <lineage>
        <taxon>Eukaryota</taxon>
        <taxon>Sar</taxon>
        <taxon>Alveolata</taxon>
        <taxon>Apicomplexa</taxon>
        <taxon>Conoidasida</taxon>
        <taxon>Coccidia</taxon>
        <taxon>Eucoccidiorida</taxon>
        <taxon>Eimeriorina</taxon>
        <taxon>Cryptosporidiidae</taxon>
        <taxon>Cryptosporidium</taxon>
    </lineage>
</organism>
<evidence type="ECO:0000313" key="5">
    <source>
        <dbReference type="EMBL" id="KAJ1614355.1"/>
    </source>
</evidence>
<keyword evidence="5" id="KW-0255">Endonuclease</keyword>
<feature type="compositionally biased region" description="Acidic residues" evidence="3">
    <location>
        <begin position="559"/>
        <end position="575"/>
    </location>
</feature>
<dbReference type="CDD" id="cd09904">
    <property type="entry name" value="H3TH_XPG"/>
    <property type="match status" value="1"/>
</dbReference>
<feature type="compositionally biased region" description="Low complexity" evidence="3">
    <location>
        <begin position="294"/>
        <end position="303"/>
    </location>
</feature>
<evidence type="ECO:0000256" key="1">
    <source>
        <dbReference type="ARBA" id="ARBA00004123"/>
    </source>
</evidence>
<feature type="domain" description="XPG-I" evidence="4">
    <location>
        <begin position="686"/>
        <end position="754"/>
    </location>
</feature>
<evidence type="ECO:0000259" key="4">
    <source>
        <dbReference type="SMART" id="SM00484"/>
    </source>
</evidence>
<feature type="region of interest" description="Disordered" evidence="3">
    <location>
        <begin position="467"/>
        <end position="502"/>
    </location>
</feature>
<sequence>MQREASEINMRRVANKLLLNTIRLRAARRIKGRMQERVGELGPAAAVQEDSHGSEQQSLGEEGGLSEAPSLFSEEEEEEEDGEEEVVGGGSRRVFKRYGRYGVSSSAEEAEDPPEGAVSYFPVLGFLSERRRLDEMPEVDTNLFAMPVLSSSARKLGSRKMTRVEDFSAFLRSSELGSGERRLMDLPLDAEIDPQVFEQLNSKLQYEILVQLRDAWINALRSNAVDTKDNMSQFSNSQMECYLRYLRINQEIEKLKVRMAKECEQEQAGSADEDIQVVSIGQIYDPDRPFVQDSAPAPKSSSSSHEEPGPLQTPDDSTLTGRIIGLSSRTDAGGSGLARRPGSAPDGDMLTIKGFGHLSKISKKERIQFLQTTSYAKSENTTSNPLNTPLLELERLLSAEACQETQGQDKSEDVPGDPVDAERIQLLRENVEQLFDIGRPPVSDVPGKDDGFIVDVEEGVLRTDPSQACLEPSRHDPHADDESDWGSIEWEGVETIDHQPPKSEIKRVLLSDSFVSNFGSAIDAILGAGQLPEAQVPPEDVKDSGEDLKAETISSPGTPDDESPRDDSLLGEEPLEEARTTTESRPADGQEPLPWASRVGDDSPQDDSLLEDALLEEIQREQETESGPGPGPAAGQHGSFDRSLDEILAELEREHQDLSLEFSKNEVLLNSQVTKEMQFQVCQLLRALGVPWVDSPGEAEAQASELTRLGVCHGVISDDSDCFIFGARRVLRNFFSGNCIEMYDLGKVKRFLGIDRQEQFYILAVLLGCDYAIGVNGIGPVNAVEVLKAYPDLGDLPLLRDWSMNKLQDPDWDHPGDTPERAEFKRNHANYRHSWVFPPDFPCEDAVLAMRSPLTISDVRPVFGKIDRSSTIELMASQTNLTREKVALIVDPIIQNQQNPHRQTKIDDFLVSHRAKRSPSPDTGDCNTQASREERVASITSKRMKKALRCVK</sequence>
<dbReference type="InterPro" id="IPR029060">
    <property type="entry name" value="PIN-like_dom_sf"/>
</dbReference>
<evidence type="ECO:0000256" key="2">
    <source>
        <dbReference type="ARBA" id="ARBA00023242"/>
    </source>
</evidence>
<proteinExistence type="predicted"/>
<dbReference type="Gene3D" id="3.40.50.1010">
    <property type="entry name" value="5'-nuclease"/>
    <property type="match status" value="1"/>
</dbReference>
<dbReference type="PANTHER" id="PTHR16171:SF7">
    <property type="entry name" value="DNA REPAIR PROTEIN RAD2"/>
    <property type="match status" value="1"/>
</dbReference>
<dbReference type="PRINTS" id="PR00853">
    <property type="entry name" value="XPGRADSUPER"/>
</dbReference>
<keyword evidence="6" id="KW-1185">Reference proteome</keyword>
<dbReference type="InterPro" id="IPR006084">
    <property type="entry name" value="XPG/Rad2"/>
</dbReference>
<dbReference type="EMBL" id="JAPCXB010000023">
    <property type="protein sequence ID" value="KAJ1614355.1"/>
    <property type="molecule type" value="Genomic_DNA"/>
</dbReference>
<protein>
    <submittedName>
        <fullName evidence="5">Flap endonuclease</fullName>
    </submittedName>
</protein>
<dbReference type="GO" id="GO:0004519">
    <property type="term" value="F:endonuclease activity"/>
    <property type="evidence" value="ECO:0007669"/>
    <property type="project" value="UniProtKB-KW"/>
</dbReference>
<keyword evidence="2" id="KW-0539">Nucleus</keyword>
<feature type="compositionally biased region" description="Basic and acidic residues" evidence="3">
    <location>
        <begin position="576"/>
        <end position="588"/>
    </location>
</feature>
<gene>
    <name evidence="5" type="ORF">OJ252_654</name>
</gene>
<dbReference type="Proteomes" id="UP001071777">
    <property type="component" value="Unassembled WGS sequence"/>
</dbReference>
<feature type="region of interest" description="Disordered" evidence="3">
    <location>
        <begin position="619"/>
        <end position="639"/>
    </location>
</feature>
<dbReference type="Gene3D" id="1.10.150.20">
    <property type="entry name" value="5' to 3' exonuclease, C-terminal subdomain"/>
    <property type="match status" value="1"/>
</dbReference>
<dbReference type="InterPro" id="IPR036279">
    <property type="entry name" value="5-3_exonuclease_C_sf"/>
</dbReference>
<name>A0ABQ8PAA0_9CRYT</name>
<dbReference type="PANTHER" id="PTHR16171">
    <property type="entry name" value="DNA REPAIR PROTEIN COMPLEMENTING XP-G CELLS-RELATED"/>
    <property type="match status" value="1"/>
</dbReference>
<dbReference type="InterPro" id="IPR008918">
    <property type="entry name" value="HhH2"/>
</dbReference>
<comment type="subcellular location">
    <subcellularLocation>
        <location evidence="1">Nucleus</location>
    </subcellularLocation>
</comment>
<dbReference type="SUPFAM" id="SSF47807">
    <property type="entry name" value="5' to 3' exonuclease, C-terminal subdomain"/>
    <property type="match status" value="1"/>
</dbReference>
<comment type="caution">
    <text evidence="5">The sequence shown here is derived from an EMBL/GenBank/DDBJ whole genome shotgun (WGS) entry which is preliminary data.</text>
</comment>
<dbReference type="SMART" id="SM00279">
    <property type="entry name" value="HhH2"/>
    <property type="match status" value="1"/>
</dbReference>
<reference evidence="5" key="1">
    <citation type="submission" date="2022-10" db="EMBL/GenBank/DDBJ databases">
        <title>Adaptive evolution leads to modifications in subtelomeric GC content in a zoonotic Cryptosporidium species.</title>
        <authorList>
            <person name="Li J."/>
            <person name="Feng Y."/>
            <person name="Xiao L."/>
        </authorList>
    </citation>
    <scope>NUCLEOTIDE SEQUENCE</scope>
    <source>
        <strain evidence="5">25894</strain>
    </source>
</reference>
<dbReference type="SUPFAM" id="SSF88723">
    <property type="entry name" value="PIN domain-like"/>
    <property type="match status" value="1"/>
</dbReference>
<dbReference type="SMART" id="SM00484">
    <property type="entry name" value="XPGI"/>
    <property type="match status" value="1"/>
</dbReference>
<feature type="region of interest" description="Disordered" evidence="3">
    <location>
        <begin position="35"/>
        <end position="89"/>
    </location>
</feature>
<feature type="region of interest" description="Disordered" evidence="3">
    <location>
        <begin position="288"/>
        <end position="351"/>
    </location>
</feature>
<keyword evidence="5" id="KW-0378">Hydrolase</keyword>
<keyword evidence="5" id="KW-0540">Nuclease</keyword>
<dbReference type="InterPro" id="IPR006086">
    <property type="entry name" value="XPG-I_dom"/>
</dbReference>